<gene>
    <name evidence="3" type="ORF">KM029_15220</name>
</gene>
<dbReference type="EMBL" id="CP076128">
    <property type="protein sequence ID" value="QWG06648.1"/>
    <property type="molecule type" value="Genomic_DNA"/>
</dbReference>
<evidence type="ECO:0000256" key="2">
    <source>
        <dbReference type="SAM" id="SignalP"/>
    </source>
</evidence>
<feature type="chain" id="PRO_5045698595" evidence="2">
    <location>
        <begin position="21"/>
        <end position="339"/>
    </location>
</feature>
<keyword evidence="4" id="KW-1185">Reference proteome</keyword>
<dbReference type="RefSeq" id="WP_184679525.1">
    <property type="nucleotide sequence ID" value="NZ_CP076128.1"/>
</dbReference>
<feature type="region of interest" description="Disordered" evidence="1">
    <location>
        <begin position="40"/>
        <end position="69"/>
    </location>
</feature>
<sequence>MNKWIYTAISTLFTVTSVFAQEFDDMYFTKADREALSAKPAMQPLNIGNHDFPDSPDRQAPQSRFANPDGVGTGYGYQYYNVEEGAIPSSIPSTGSAYMDATQGMSIAEQQSGKSSSGGFFSNPSVSLGMSAGTYGTSTSVGIGFGNSSAFSLGIGFGMGMGMGGMYPGYGMGYPGYGMGYPGYGMGYPGYGMGGMYPGYGYGRYPGYGYGGMYDPMYGGYPGYGYRGYPGYGYYPIRSTTPSKAQVARAQSVRSRVTNAPAAGVKYPSRYRESSVARTATAPRTTTTRPSNNNWNNSRNSFNNNSLQRPSYNSGSSFRAAPSGAGRSSGSAGRSVRRR</sequence>
<dbReference type="Proteomes" id="UP000682802">
    <property type="component" value="Chromosome 1"/>
</dbReference>
<name>A0ABX8GTA9_9BACT</name>
<protein>
    <submittedName>
        <fullName evidence="3">Uncharacterized protein</fullName>
    </submittedName>
</protein>
<evidence type="ECO:0000256" key="1">
    <source>
        <dbReference type="SAM" id="MobiDB-lite"/>
    </source>
</evidence>
<accession>A0ABX8GTA9</accession>
<reference evidence="3 4" key="1">
    <citation type="submission" date="2021-05" db="EMBL/GenBank/DDBJ databases">
        <title>Comparative genomic studies on the polysaccharide-degrading batcterial strains of the Flammeovirga genus.</title>
        <authorList>
            <person name="Zewei F."/>
            <person name="Zheng Z."/>
            <person name="Yu L."/>
            <person name="Ruyue G."/>
            <person name="Yanhong M."/>
            <person name="Yuanyuan C."/>
            <person name="Jingyan G."/>
            <person name="Wenjun H."/>
        </authorList>
    </citation>
    <scope>NUCLEOTIDE SEQUENCE [LARGE SCALE GENOMIC DNA]</scope>
    <source>
        <strain evidence="3 4">YS10</strain>
    </source>
</reference>
<organism evidence="3 4">
    <name type="scientific">Flammeovirga kamogawensis</name>
    <dbReference type="NCBI Taxonomy" id="373891"/>
    <lineage>
        <taxon>Bacteria</taxon>
        <taxon>Pseudomonadati</taxon>
        <taxon>Bacteroidota</taxon>
        <taxon>Cytophagia</taxon>
        <taxon>Cytophagales</taxon>
        <taxon>Flammeovirgaceae</taxon>
        <taxon>Flammeovirga</taxon>
    </lineage>
</organism>
<feature type="region of interest" description="Disordered" evidence="1">
    <location>
        <begin position="252"/>
        <end position="339"/>
    </location>
</feature>
<evidence type="ECO:0000313" key="4">
    <source>
        <dbReference type="Proteomes" id="UP000682802"/>
    </source>
</evidence>
<feature type="signal peptide" evidence="2">
    <location>
        <begin position="1"/>
        <end position="20"/>
    </location>
</feature>
<keyword evidence="2" id="KW-0732">Signal</keyword>
<evidence type="ECO:0000313" key="3">
    <source>
        <dbReference type="EMBL" id="QWG06648.1"/>
    </source>
</evidence>
<feature type="compositionally biased region" description="Low complexity" evidence="1">
    <location>
        <begin position="276"/>
        <end position="306"/>
    </location>
</feature>
<feature type="compositionally biased region" description="Low complexity" evidence="1">
    <location>
        <begin position="314"/>
        <end position="339"/>
    </location>
</feature>
<proteinExistence type="predicted"/>